<dbReference type="InterPro" id="IPR007404">
    <property type="entry name" value="YdjM-like"/>
</dbReference>
<dbReference type="InterPro" id="IPR053170">
    <property type="entry name" value="Transcription_regulator"/>
</dbReference>
<dbReference type="PANTHER" id="PTHR40031">
    <property type="entry name" value="HYPOTHETICAL MEMBRANE SPANNING PROTEIN"/>
    <property type="match status" value="1"/>
</dbReference>
<dbReference type="Pfam" id="PF04307">
    <property type="entry name" value="YdjM"/>
    <property type="match status" value="1"/>
</dbReference>
<dbReference type="AlphaFoldDB" id="A0A495PY26"/>
<reference evidence="2 3" key="1">
    <citation type="submission" date="2018-10" db="EMBL/GenBank/DDBJ databases">
        <title>Genomic Encyclopedia of Archaeal and Bacterial Type Strains, Phase II (KMG-II): from individual species to whole genera.</title>
        <authorList>
            <person name="Goeker M."/>
        </authorList>
    </citation>
    <scope>NUCLEOTIDE SEQUENCE [LARGE SCALE GENOMIC DNA]</scope>
    <source>
        <strain evidence="2 3">DSM 19839</strain>
    </source>
</reference>
<evidence type="ECO:0000256" key="1">
    <source>
        <dbReference type="SAM" id="Phobius"/>
    </source>
</evidence>
<comment type="caution">
    <text evidence="2">The sequence shown here is derived from an EMBL/GenBank/DDBJ whole genome shotgun (WGS) entry which is preliminary data.</text>
</comment>
<dbReference type="RefSeq" id="WP_121343956.1">
    <property type="nucleotide sequence ID" value="NZ_RBLG01000001.1"/>
</dbReference>
<protein>
    <submittedName>
        <fullName evidence="2">Inner membrane protein</fullName>
    </submittedName>
</protein>
<dbReference type="EMBL" id="RBLG01000001">
    <property type="protein sequence ID" value="RKS55119.1"/>
    <property type="molecule type" value="Genomic_DNA"/>
</dbReference>
<feature type="transmembrane region" description="Helical" evidence="1">
    <location>
        <begin position="90"/>
        <end position="108"/>
    </location>
</feature>
<dbReference type="OrthoDB" id="9781927at2"/>
<feature type="transmembrane region" description="Helical" evidence="1">
    <location>
        <begin position="128"/>
        <end position="147"/>
    </location>
</feature>
<keyword evidence="1" id="KW-0812">Transmembrane</keyword>
<keyword evidence="3" id="KW-1185">Reference proteome</keyword>
<dbReference type="Proteomes" id="UP000276282">
    <property type="component" value="Unassembled WGS sequence"/>
</dbReference>
<keyword evidence="1" id="KW-0472">Membrane</keyword>
<feature type="transmembrane region" description="Helical" evidence="1">
    <location>
        <begin position="59"/>
        <end position="78"/>
    </location>
</feature>
<accession>A0A495PY26</accession>
<organism evidence="2 3">
    <name type="scientific">Gillisia mitskevichiae</name>
    <dbReference type="NCBI Taxonomy" id="270921"/>
    <lineage>
        <taxon>Bacteria</taxon>
        <taxon>Pseudomonadati</taxon>
        <taxon>Bacteroidota</taxon>
        <taxon>Flavobacteriia</taxon>
        <taxon>Flavobacteriales</taxon>
        <taxon>Flavobacteriaceae</taxon>
        <taxon>Gillisia</taxon>
    </lineage>
</organism>
<feature type="transmembrane region" description="Helical" evidence="1">
    <location>
        <begin position="159"/>
        <end position="177"/>
    </location>
</feature>
<evidence type="ECO:0000313" key="2">
    <source>
        <dbReference type="EMBL" id="RKS55119.1"/>
    </source>
</evidence>
<keyword evidence="1" id="KW-1133">Transmembrane helix</keyword>
<dbReference type="PANTHER" id="PTHR40031:SF1">
    <property type="entry name" value="MEMBRANE-BOUND METAL-DEPENDENT HYDROLASE"/>
    <property type="match status" value="1"/>
</dbReference>
<sequence length="333" mass="38049">MDSLTQIVLGAAIGEAVLGKKVGNKAMLYGAIAGTIPDLDSFAPLFTDTLSAIEIHRGFTHSIVFSILFAPIFGWLISKIEKKTGVGWKGWSWLMFWGFLTHPLLDAHTTWGTQLFWPLDLRLAYKNIFVIDPLYTLPFLVFVILAMRSKRGSIKRRKYNNLGLIISSAYILCTIGLKGITYFKFKEALEEQNISYLQLQTRPSPFNTIMWSANVELEDAYLLGDYSIFDSHPIKFKRIPKNHFLVDSFKNTNNLDRVIAISEGWYTISKRDEKLYFNDLRFGALDSEDENPKFVFSYLLKQENNKLVVEEVPRDPEEAKAVIMKLGNRILGN</sequence>
<proteinExistence type="predicted"/>
<gene>
    <name evidence="2" type="ORF">BC962_0075</name>
</gene>
<evidence type="ECO:0000313" key="3">
    <source>
        <dbReference type="Proteomes" id="UP000276282"/>
    </source>
</evidence>
<name>A0A495PY26_9FLAO</name>